<dbReference type="EMBL" id="LSRX01000788">
    <property type="protein sequence ID" value="OLP88910.1"/>
    <property type="molecule type" value="Genomic_DNA"/>
</dbReference>
<gene>
    <name evidence="2" type="ORF">AK812_SmicGene29699</name>
</gene>
<evidence type="ECO:0000256" key="1">
    <source>
        <dbReference type="SAM" id="MobiDB-lite"/>
    </source>
</evidence>
<organism evidence="2 3">
    <name type="scientific">Symbiodinium microadriaticum</name>
    <name type="common">Dinoflagellate</name>
    <name type="synonym">Zooxanthella microadriatica</name>
    <dbReference type="NCBI Taxonomy" id="2951"/>
    <lineage>
        <taxon>Eukaryota</taxon>
        <taxon>Sar</taxon>
        <taxon>Alveolata</taxon>
        <taxon>Dinophyceae</taxon>
        <taxon>Suessiales</taxon>
        <taxon>Symbiodiniaceae</taxon>
        <taxon>Symbiodinium</taxon>
    </lineage>
</organism>
<evidence type="ECO:0000313" key="3">
    <source>
        <dbReference type="Proteomes" id="UP000186817"/>
    </source>
</evidence>
<feature type="region of interest" description="Disordered" evidence="1">
    <location>
        <begin position="94"/>
        <end position="126"/>
    </location>
</feature>
<feature type="region of interest" description="Disordered" evidence="1">
    <location>
        <begin position="53"/>
        <end position="74"/>
    </location>
</feature>
<comment type="caution">
    <text evidence="2">The sequence shown here is derived from an EMBL/GenBank/DDBJ whole genome shotgun (WGS) entry which is preliminary data.</text>
</comment>
<evidence type="ECO:0000313" key="2">
    <source>
        <dbReference type="EMBL" id="OLP88910.1"/>
    </source>
</evidence>
<dbReference type="AlphaFoldDB" id="A0A1Q9D155"/>
<protein>
    <submittedName>
        <fullName evidence="2">Uncharacterized protein</fullName>
    </submittedName>
</protein>
<name>A0A1Q9D155_SYMMI</name>
<proteinExistence type="predicted"/>
<accession>A0A1Q9D155</accession>
<sequence length="388" mass="43034">MVLEKGRAPERTTVTIEKRLFDKTKRCVERKPDLPFSGRVVVDLESTDLVAPANGTEHPAASRATKPATAQWTPAPVKKEPGVFASLSMASGSAPIDLDTPSPRPAQAKRRRVHCDGSASEDDDGLPRVGEARRIFRSHLFRCLCKGNLAEARKVDATLYGMSGPEKVSVVTVRCTSYSCRRTHGPNFYIDQSAKINTLPDVDVAEEAIFLSPKIGFTVNYLRYHMLLEFRAFASARAALDVYSRVYDIEHCSGGGHFRDVHGSSIMYFIALSEYPPHDFCCDGHAKAHVKCDSLDKKHPGKPRANGKRKPYGYGWFMAVDPRTLRVLGVSCLDQPEGDEVMDGILTRLLPKYPLLDGIVLDRACAFLPHAKHTREFAQVGYWCVQAQ</sequence>
<dbReference type="OrthoDB" id="424624at2759"/>
<dbReference type="Proteomes" id="UP000186817">
    <property type="component" value="Unassembled WGS sequence"/>
</dbReference>
<keyword evidence="3" id="KW-1185">Reference proteome</keyword>
<reference evidence="2 3" key="1">
    <citation type="submission" date="2016-02" db="EMBL/GenBank/DDBJ databases">
        <title>Genome analysis of coral dinoflagellate symbionts highlights evolutionary adaptations to a symbiotic lifestyle.</title>
        <authorList>
            <person name="Aranda M."/>
            <person name="Li Y."/>
            <person name="Liew Y.J."/>
            <person name="Baumgarten S."/>
            <person name="Simakov O."/>
            <person name="Wilson M."/>
            <person name="Piel J."/>
            <person name="Ashoor H."/>
            <person name="Bougouffa S."/>
            <person name="Bajic V.B."/>
            <person name="Ryu T."/>
            <person name="Ravasi T."/>
            <person name="Bayer T."/>
            <person name="Micklem G."/>
            <person name="Kim H."/>
            <person name="Bhak J."/>
            <person name="Lajeunesse T.C."/>
            <person name="Voolstra C.R."/>
        </authorList>
    </citation>
    <scope>NUCLEOTIDE SEQUENCE [LARGE SCALE GENOMIC DNA]</scope>
    <source>
        <strain evidence="2 3">CCMP2467</strain>
    </source>
</reference>